<dbReference type="EMBL" id="AKIJ01000001">
    <property type="protein sequence ID" value="KFG27242.1"/>
    <property type="molecule type" value="Genomic_DNA"/>
</dbReference>
<reference evidence="2 3" key="1">
    <citation type="journal article" date="2014" name="Genome Announc.">
        <title>Genome Sequence of the Microsporidian Species Nematocida sp1 Strain ERTm6 (ATCC PRA-372).</title>
        <authorList>
            <person name="Bakowski M.A."/>
            <person name="Priest M."/>
            <person name="Young S."/>
            <person name="Cuomo C.A."/>
            <person name="Troemel E.R."/>
        </authorList>
    </citation>
    <scope>NUCLEOTIDE SEQUENCE [LARGE SCALE GENOMIC DNA]</scope>
    <source>
        <strain evidence="2 3">ERTm6</strain>
    </source>
</reference>
<keyword evidence="3" id="KW-1185">Reference proteome</keyword>
<evidence type="ECO:0000313" key="3">
    <source>
        <dbReference type="Proteomes" id="UP000054524"/>
    </source>
</evidence>
<comment type="caution">
    <text evidence="2">The sequence shown here is derived from an EMBL/GenBank/DDBJ whole genome shotgun (WGS) entry which is preliminary data.</text>
</comment>
<dbReference type="GO" id="GO:0004540">
    <property type="term" value="F:RNA nuclease activity"/>
    <property type="evidence" value="ECO:0007669"/>
    <property type="project" value="UniProtKB-ARBA"/>
</dbReference>
<name>A0A086J524_NEMA1</name>
<evidence type="ECO:0000313" key="2">
    <source>
        <dbReference type="EMBL" id="KFG27242.1"/>
    </source>
</evidence>
<proteinExistence type="predicted"/>
<dbReference type="AlphaFoldDB" id="A0A086J524"/>
<evidence type="ECO:0000259" key="1">
    <source>
        <dbReference type="Pfam" id="PF13638"/>
    </source>
</evidence>
<dbReference type="SUPFAM" id="SSF88723">
    <property type="entry name" value="PIN domain-like"/>
    <property type="match status" value="1"/>
</dbReference>
<dbReference type="InterPro" id="IPR029060">
    <property type="entry name" value="PIN-like_dom_sf"/>
</dbReference>
<dbReference type="Gene3D" id="3.40.50.1010">
    <property type="entry name" value="5'-nuclease"/>
    <property type="match status" value="1"/>
</dbReference>
<dbReference type="Pfam" id="PF13638">
    <property type="entry name" value="PIN_4"/>
    <property type="match status" value="1"/>
</dbReference>
<sequence>MHFSGALIALDTNVLMGKLPVIKSLCFLIEDINMGLFLPCTVMRELDCLKVKKPSARAAILFIEQENARENCKIFIEHAVTEKGSTNDDSIVFSCQKNNISLLISDDTALRLKANNAGHGLHSISVENKTAKELLLEITQLFQMHFMECEMKDDFVGTAKKVTVQIAFTIYHRRILPIVERELGADMVHFYVPSDIDCSLSSLLRYVGKNNHHLFGRYFSKSSLSIMSKLSSKKVDEDDLRTILSLFNVSFSDMF</sequence>
<dbReference type="Proteomes" id="UP000054524">
    <property type="component" value="Unassembled WGS sequence"/>
</dbReference>
<protein>
    <recommendedName>
        <fullName evidence="1">PIN domain-containing protein</fullName>
    </recommendedName>
</protein>
<dbReference type="HOGENOM" id="CLU_1090257_0_0_1"/>
<dbReference type="RefSeq" id="XP_052905797.1">
    <property type="nucleotide sequence ID" value="XM_053047972.1"/>
</dbReference>
<dbReference type="GeneID" id="77675293"/>
<dbReference type="InterPro" id="IPR002716">
    <property type="entry name" value="PIN_dom"/>
</dbReference>
<gene>
    <name evidence="2" type="ORF">NESG_00320</name>
</gene>
<feature type="domain" description="PIN" evidence="1">
    <location>
        <begin position="10"/>
        <end position="118"/>
    </location>
</feature>
<organism evidence="2 3">
    <name type="scientific">Nematocida ausubeli (strain ATCC PRA-371 / ERTm2)</name>
    <name type="common">Nematode killer fungus</name>
    <dbReference type="NCBI Taxonomy" id="1913371"/>
    <lineage>
        <taxon>Eukaryota</taxon>
        <taxon>Fungi</taxon>
        <taxon>Fungi incertae sedis</taxon>
        <taxon>Microsporidia</taxon>
        <taxon>Nematocida</taxon>
    </lineage>
</organism>
<accession>A0A086J524</accession>